<protein>
    <submittedName>
        <fullName evidence="2">Transposase</fullName>
    </submittedName>
</protein>
<organism evidence="2 3">
    <name type="scientific">Empedobacter stercoris</name>
    <dbReference type="NCBI Taxonomy" id="1628248"/>
    <lineage>
        <taxon>Bacteria</taxon>
        <taxon>Pseudomonadati</taxon>
        <taxon>Bacteroidota</taxon>
        <taxon>Flavobacteriia</taxon>
        <taxon>Flavobacteriales</taxon>
        <taxon>Weeksellaceae</taxon>
        <taxon>Empedobacter</taxon>
    </lineage>
</organism>
<keyword evidence="3" id="KW-1185">Reference proteome</keyword>
<comment type="caution">
    <text evidence="2">The sequence shown here is derived from an EMBL/GenBank/DDBJ whole genome shotgun (WGS) entry which is preliminary data.</text>
</comment>
<dbReference type="SUPFAM" id="SSF53098">
    <property type="entry name" value="Ribonuclease H-like"/>
    <property type="match status" value="1"/>
</dbReference>
<sequence>MDYFIFSTIKQFNIFSQAWMWMYNNERPHASLGYPTPHEFCEIWKNK</sequence>
<dbReference type="Pfam" id="PF13683">
    <property type="entry name" value="rve_3"/>
    <property type="match status" value="1"/>
</dbReference>
<feature type="domain" description="Integrase catalytic" evidence="1">
    <location>
        <begin position="6"/>
        <end position="37"/>
    </location>
</feature>
<dbReference type="Proteomes" id="UP000580344">
    <property type="component" value="Unassembled WGS sequence"/>
</dbReference>
<proteinExistence type="predicted"/>
<evidence type="ECO:0000313" key="3">
    <source>
        <dbReference type="Proteomes" id="UP000580344"/>
    </source>
</evidence>
<dbReference type="InterPro" id="IPR012337">
    <property type="entry name" value="RNaseH-like_sf"/>
</dbReference>
<evidence type="ECO:0000313" key="2">
    <source>
        <dbReference type="EMBL" id="NOJ75967.1"/>
    </source>
</evidence>
<gene>
    <name evidence="2" type="ORF">HMH06_09025</name>
</gene>
<evidence type="ECO:0000259" key="1">
    <source>
        <dbReference type="Pfam" id="PF13683"/>
    </source>
</evidence>
<dbReference type="InterPro" id="IPR001584">
    <property type="entry name" value="Integrase_cat-core"/>
</dbReference>
<reference evidence="2 3" key="1">
    <citation type="submission" date="2020-05" db="EMBL/GenBank/DDBJ databases">
        <title>Tigecycline resistant gene in Empedobacter stercoris.</title>
        <authorList>
            <person name="Chen Y."/>
            <person name="Cheng Y."/>
            <person name="Zhou K."/>
        </authorList>
    </citation>
    <scope>NUCLEOTIDE SEQUENCE [LARGE SCALE GENOMIC DNA]</scope>
    <source>
        <strain evidence="2 3">ES202</strain>
    </source>
</reference>
<accession>A0ABX1WMP6</accession>
<name>A0ABX1WMP6_9FLAO</name>
<dbReference type="RefSeq" id="WP_171623263.1">
    <property type="nucleotide sequence ID" value="NZ_CP053698.1"/>
</dbReference>
<dbReference type="EMBL" id="JABFOQ010000020">
    <property type="protein sequence ID" value="NOJ75967.1"/>
    <property type="molecule type" value="Genomic_DNA"/>
</dbReference>